<proteinExistence type="predicted"/>
<reference evidence="1 2" key="1">
    <citation type="submission" date="2016-04" db="EMBL/GenBank/DDBJ databases">
        <title>Evolutionary innovation and constraint leading to complex multicellularity in the Ascomycota.</title>
        <authorList>
            <person name="Cisse O."/>
            <person name="Nguyen A."/>
            <person name="Hewitt D.A."/>
            <person name="Jedd G."/>
            <person name="Stajich J.E."/>
        </authorList>
    </citation>
    <scope>NUCLEOTIDE SEQUENCE [LARGE SCALE GENOMIC DNA]</scope>
    <source>
        <strain evidence="1 2">DAH-3</strain>
    </source>
</reference>
<comment type="caution">
    <text evidence="1">The sequence shown here is derived from an EMBL/GenBank/DDBJ whole genome shotgun (WGS) entry which is preliminary data.</text>
</comment>
<accession>A0A1U7LM62</accession>
<evidence type="ECO:0000313" key="2">
    <source>
        <dbReference type="Proteomes" id="UP000186594"/>
    </source>
</evidence>
<keyword evidence="2" id="KW-1185">Reference proteome</keyword>
<protein>
    <submittedName>
        <fullName evidence="1">Uncharacterized protein</fullName>
    </submittedName>
</protein>
<evidence type="ECO:0000313" key="1">
    <source>
        <dbReference type="EMBL" id="OLL23729.1"/>
    </source>
</evidence>
<gene>
    <name evidence="1" type="ORF">NEOLI_003917</name>
</gene>
<sequence>MSVAQDRRVPYLPPEILSRIAELLVEAPLGRRCRWLIDLSLTNSAFLNPCLDKLYEILVVDTAFAIRIIPPNGNRVTTIQLVPGSVLSIAPNEASEHYIIEFLEFTPKVRTVDFFAGSTNVKVALGMLKHVQTMRWLTHNTGVQIYGTDKECRILHKAWKGLRTMEISVSILDSNRLRTILEPRTHLEDLSLLMIRHFTGDHFDVLPPLQKLTLRNLTFPVNQAGNAERGFSRYISTYGDRLVDIQIDRCRCLNLRKLVFKLVGMVDHSRNTKTCPSFRLLQLDTLYIGNVPASVCDLIGIALVDDHLPLLQRMNVVVGSGHNMSIEKKVILDRYWIKEWVTLK</sequence>
<dbReference type="EMBL" id="LXFE01001333">
    <property type="protein sequence ID" value="OLL23729.1"/>
    <property type="molecule type" value="Genomic_DNA"/>
</dbReference>
<dbReference type="AlphaFoldDB" id="A0A1U7LM62"/>
<dbReference type="Proteomes" id="UP000186594">
    <property type="component" value="Unassembled WGS sequence"/>
</dbReference>
<organism evidence="1 2">
    <name type="scientific">Neolecta irregularis (strain DAH-3)</name>
    <dbReference type="NCBI Taxonomy" id="1198029"/>
    <lineage>
        <taxon>Eukaryota</taxon>
        <taxon>Fungi</taxon>
        <taxon>Dikarya</taxon>
        <taxon>Ascomycota</taxon>
        <taxon>Taphrinomycotina</taxon>
        <taxon>Neolectales</taxon>
        <taxon>Neolectaceae</taxon>
        <taxon>Neolecta</taxon>
    </lineage>
</organism>
<name>A0A1U7LM62_NEOID</name>